<gene>
    <name evidence="2" type="ORF">E6O51_03250</name>
</gene>
<evidence type="ECO:0000256" key="1">
    <source>
        <dbReference type="SAM" id="MobiDB-lite"/>
    </source>
</evidence>
<name>A0A4S4AWG5_9RHOO</name>
<dbReference type="AlphaFoldDB" id="A0A4S4AWG5"/>
<comment type="caution">
    <text evidence="2">The sequence shown here is derived from an EMBL/GenBank/DDBJ whole genome shotgun (WGS) entry which is preliminary data.</text>
</comment>
<dbReference type="Proteomes" id="UP000307956">
    <property type="component" value="Unassembled WGS sequence"/>
</dbReference>
<evidence type="ECO:0000313" key="2">
    <source>
        <dbReference type="EMBL" id="THF64341.1"/>
    </source>
</evidence>
<dbReference type="EMBL" id="SSOD01000002">
    <property type="protein sequence ID" value="THF64341.1"/>
    <property type="molecule type" value="Genomic_DNA"/>
</dbReference>
<proteinExistence type="predicted"/>
<feature type="compositionally biased region" description="Basic and acidic residues" evidence="1">
    <location>
        <begin position="135"/>
        <end position="152"/>
    </location>
</feature>
<feature type="compositionally biased region" description="Basic and acidic residues" evidence="1">
    <location>
        <begin position="99"/>
        <end position="127"/>
    </location>
</feature>
<accession>A0A4S4AWG5</accession>
<reference evidence="2 3" key="1">
    <citation type="submission" date="2019-04" db="EMBL/GenBank/DDBJ databases">
        <title>Azoarcus rhizosphaerae sp. nov. isolated from rhizosphere of Ficus religiosa.</title>
        <authorList>
            <person name="Lin S.-Y."/>
            <person name="Hameed A."/>
            <person name="Hsu Y.-H."/>
            <person name="Young C.-C."/>
        </authorList>
    </citation>
    <scope>NUCLEOTIDE SEQUENCE [LARGE SCALE GENOMIC DNA]</scope>
    <source>
        <strain evidence="2 3">CC-YHH848</strain>
    </source>
</reference>
<dbReference type="RefSeq" id="WP_136383530.1">
    <property type="nucleotide sequence ID" value="NZ_SSOD01000002.1"/>
</dbReference>
<protein>
    <submittedName>
        <fullName evidence="2">Uncharacterized protein</fullName>
    </submittedName>
</protein>
<feature type="region of interest" description="Disordered" evidence="1">
    <location>
        <begin position="88"/>
        <end position="213"/>
    </location>
</feature>
<dbReference type="OrthoDB" id="5526813at2"/>
<sequence>MSGGIDWFRWHHGSVTDPKFRVIARRCGHSLATVIAVWAAMLECASASSERGTLVGWDDEDAAAGLDMDAQAVSAIREAMQGKTLDGLSVTGWGRRQPKREDGSAARAKDWRERKALEKAASSEERTQTNANERTPNEERTQTNAREEERRVNPLPSVGGAGGVQADLLTEPPDASPPAPPLDEDELPFAADHSAGYGPGAEAAPPLQGMDPPRRTRGARLPADWALPKPWGEWALAEQPTWTPEHVRWVADNFRDYWLGRAGKDAVKVDWQATWRTWVRKEAPLINGARASPGRPGRRSLLTEMGLIGGSHGQ</sequence>
<keyword evidence="3" id="KW-1185">Reference proteome</keyword>
<feature type="region of interest" description="Disordered" evidence="1">
    <location>
        <begin position="288"/>
        <end position="314"/>
    </location>
</feature>
<organism evidence="2 3">
    <name type="scientific">Pseudothauera rhizosphaerae</name>
    <dbReference type="NCBI Taxonomy" id="2565932"/>
    <lineage>
        <taxon>Bacteria</taxon>
        <taxon>Pseudomonadati</taxon>
        <taxon>Pseudomonadota</taxon>
        <taxon>Betaproteobacteria</taxon>
        <taxon>Rhodocyclales</taxon>
        <taxon>Zoogloeaceae</taxon>
        <taxon>Pseudothauera</taxon>
    </lineage>
</organism>
<evidence type="ECO:0000313" key="3">
    <source>
        <dbReference type="Proteomes" id="UP000307956"/>
    </source>
</evidence>